<dbReference type="RefSeq" id="WP_105747468.1">
    <property type="nucleotide sequence ID" value="NZ_PVLQ01000013.1"/>
</dbReference>
<dbReference type="OrthoDB" id="273614at2"/>
<gene>
    <name evidence="3" type="ORF">C6P64_04870</name>
</gene>
<name>A0A2S9K7A4_9BURK</name>
<dbReference type="AlphaFoldDB" id="A0A2S9K7A4"/>
<dbReference type="InterPro" id="IPR036390">
    <property type="entry name" value="WH_DNA-bd_sf"/>
</dbReference>
<sequence length="169" mass="19164">MRQHKPFLRRLLLSRTDWMEQRLIASAERHGYGDVTAAMSRLCAHLAGKPMGLSELARRLAVSRQAVHKLASEAASLGYVEFIDSEKDGRIKLLRFTQKGWDMAESAERELLAIEAELAEQIGPERLELLKEILALPWSAQERERRDLRGSLQSANLSTNMDKSTHQAE</sequence>
<evidence type="ECO:0000313" key="4">
    <source>
        <dbReference type="Proteomes" id="UP000238589"/>
    </source>
</evidence>
<dbReference type="SUPFAM" id="SSF46785">
    <property type="entry name" value="Winged helix' DNA-binding domain"/>
    <property type="match status" value="1"/>
</dbReference>
<protein>
    <submittedName>
        <fullName evidence="3">MarR family transcriptional regulator</fullName>
    </submittedName>
</protein>
<feature type="compositionally biased region" description="Polar residues" evidence="1">
    <location>
        <begin position="151"/>
        <end position="162"/>
    </location>
</feature>
<dbReference type="PROSITE" id="PS50995">
    <property type="entry name" value="HTH_MARR_2"/>
    <property type="match status" value="1"/>
</dbReference>
<keyword evidence="4" id="KW-1185">Reference proteome</keyword>
<dbReference type="Gene3D" id="1.10.10.10">
    <property type="entry name" value="Winged helix-like DNA-binding domain superfamily/Winged helix DNA-binding domain"/>
    <property type="match status" value="1"/>
</dbReference>
<dbReference type="EMBL" id="PVLQ01000013">
    <property type="protein sequence ID" value="PRD66297.1"/>
    <property type="molecule type" value="Genomic_DNA"/>
</dbReference>
<feature type="domain" description="HTH marR-type" evidence="2">
    <location>
        <begin position="1"/>
        <end position="139"/>
    </location>
</feature>
<evidence type="ECO:0000313" key="3">
    <source>
        <dbReference type="EMBL" id="PRD66297.1"/>
    </source>
</evidence>
<dbReference type="InterPro" id="IPR000835">
    <property type="entry name" value="HTH_MarR-typ"/>
</dbReference>
<dbReference type="Proteomes" id="UP000238589">
    <property type="component" value="Unassembled WGS sequence"/>
</dbReference>
<evidence type="ECO:0000256" key="1">
    <source>
        <dbReference type="SAM" id="MobiDB-lite"/>
    </source>
</evidence>
<dbReference type="SMART" id="SM00347">
    <property type="entry name" value="HTH_MARR"/>
    <property type="match status" value="1"/>
</dbReference>
<organism evidence="3 4">
    <name type="scientific">Malikia granosa</name>
    <dbReference type="NCBI Taxonomy" id="263067"/>
    <lineage>
        <taxon>Bacteria</taxon>
        <taxon>Pseudomonadati</taxon>
        <taxon>Pseudomonadota</taxon>
        <taxon>Betaproteobacteria</taxon>
        <taxon>Burkholderiales</taxon>
        <taxon>Comamonadaceae</taxon>
        <taxon>Malikia</taxon>
    </lineage>
</organism>
<dbReference type="InterPro" id="IPR036388">
    <property type="entry name" value="WH-like_DNA-bd_sf"/>
</dbReference>
<evidence type="ECO:0000259" key="2">
    <source>
        <dbReference type="PROSITE" id="PS50995"/>
    </source>
</evidence>
<dbReference type="GO" id="GO:0003700">
    <property type="term" value="F:DNA-binding transcription factor activity"/>
    <property type="evidence" value="ECO:0007669"/>
    <property type="project" value="InterPro"/>
</dbReference>
<comment type="caution">
    <text evidence="3">The sequence shown here is derived from an EMBL/GenBank/DDBJ whole genome shotgun (WGS) entry which is preliminary data.</text>
</comment>
<dbReference type="Pfam" id="PF12802">
    <property type="entry name" value="MarR_2"/>
    <property type="match status" value="1"/>
</dbReference>
<reference evidence="3 4" key="1">
    <citation type="submission" date="2018-03" db="EMBL/GenBank/DDBJ databases">
        <title>Comparative genomics illustrates the genes involved in a hyperalkaliphilic mechanisms of Serpentinomonas isolated from highly-alkaline calcium-rich serpentinized springs.</title>
        <authorList>
            <person name="Suzuki S."/>
            <person name="Ishii S."/>
            <person name="Walworth N."/>
            <person name="Bird L."/>
            <person name="Kuenen J.G."/>
            <person name="Nealson K.H."/>
        </authorList>
    </citation>
    <scope>NUCLEOTIDE SEQUENCE [LARGE SCALE GENOMIC DNA]</scope>
    <source>
        <strain evidence="3 4">P1</strain>
    </source>
</reference>
<accession>A0A2S9K7A4</accession>
<feature type="region of interest" description="Disordered" evidence="1">
    <location>
        <begin position="147"/>
        <end position="169"/>
    </location>
</feature>
<proteinExistence type="predicted"/>